<evidence type="ECO:0000256" key="1">
    <source>
        <dbReference type="SAM" id="Phobius"/>
    </source>
</evidence>
<dbReference type="GO" id="GO:0005886">
    <property type="term" value="C:plasma membrane"/>
    <property type="evidence" value="ECO:0007669"/>
    <property type="project" value="TreeGrafter"/>
</dbReference>
<dbReference type="GO" id="GO:0071972">
    <property type="term" value="F:peptidoglycan L,D-transpeptidase activity"/>
    <property type="evidence" value="ECO:0007669"/>
    <property type="project" value="TreeGrafter"/>
</dbReference>
<dbReference type="InterPro" id="IPR036138">
    <property type="entry name" value="PBP_dimer_sf"/>
</dbReference>
<reference evidence="3 4" key="1">
    <citation type="submission" date="2016-10" db="EMBL/GenBank/DDBJ databases">
        <authorList>
            <person name="de Groot N.N."/>
        </authorList>
    </citation>
    <scope>NUCLEOTIDE SEQUENCE [LARGE SCALE GENOMIC DNA]</scope>
    <source>
        <strain evidence="3 4">DSM 18979</strain>
    </source>
</reference>
<dbReference type="PANTHER" id="PTHR30627">
    <property type="entry name" value="PEPTIDOGLYCAN D,D-TRANSPEPTIDASE"/>
    <property type="match status" value="1"/>
</dbReference>
<accession>A0A1H9YRM5</accession>
<dbReference type="Gene3D" id="3.40.710.10">
    <property type="entry name" value="DD-peptidase/beta-lactamase superfamily"/>
    <property type="match status" value="1"/>
</dbReference>
<dbReference type="Proteomes" id="UP000199568">
    <property type="component" value="Unassembled WGS sequence"/>
</dbReference>
<gene>
    <name evidence="3" type="ORF">SAMN05660297_00368</name>
</gene>
<sequence length="557" mass="61965">MRKSKEKNQQPVYIKRLLFIGLISTLLIVFLVGRLFYIQILQHDFFVMEVNRQRQISIPTDSGRGILFDRNHIPLTDRQEKKIAVVFPQLFFINDENIRFLSEITQKKEEELVNRIHHSSSPIEMPITQDIDYKDSRALAIRGLFIIGKKQRYEDYPLLSHTLGYINQIDKKGMAGLEKTLDAIIMGNPTQSLTATLDGRKRFLPGEGYSVINTETKQKDIRLTIDYSIQKVAEEVMDQHNRNGAVVISNVTTGEILGLVSRPNYNPNTIADHIKSSGDELYNKAIQMTFPPGSIFKIVVAAAAIENNIINDDNVFHCAGVEKIGNVEINCNAHSQEENEEISFQEAFAKSCNSTFIQLGQKIGAKNIIEMAEELGLGSRVDIGLSEEEKGNLPQGNNLLGPAIGNISIGQGDIEVTPLQINQMTQIIANKGVKIPLNLLIEILVDSDTLDTFDRKEASRVLSQKTSIELQKLMESVMTEGTGKNIKELATVTAGKTGSAQGSSRGNAVLHAWFTGYYPIENPKYSITILVQEGGTGGEVAVPIFKEIIEGIMDIDY</sequence>
<feature type="domain" description="Penicillin-binding protein transpeptidase" evidence="2">
    <location>
        <begin position="244"/>
        <end position="550"/>
    </location>
</feature>
<dbReference type="Gene3D" id="3.90.1310.10">
    <property type="entry name" value="Penicillin-binding protein 2a (Domain 2)"/>
    <property type="match status" value="1"/>
</dbReference>
<organism evidence="3 4">
    <name type="scientific">Natronincola peptidivorans</name>
    <dbReference type="NCBI Taxonomy" id="426128"/>
    <lineage>
        <taxon>Bacteria</taxon>
        <taxon>Bacillati</taxon>
        <taxon>Bacillota</taxon>
        <taxon>Clostridia</taxon>
        <taxon>Peptostreptococcales</taxon>
        <taxon>Natronincolaceae</taxon>
        <taxon>Natronincola</taxon>
    </lineage>
</organism>
<dbReference type="GO" id="GO:0008658">
    <property type="term" value="F:penicillin binding"/>
    <property type="evidence" value="ECO:0007669"/>
    <property type="project" value="InterPro"/>
</dbReference>
<keyword evidence="1" id="KW-0472">Membrane</keyword>
<dbReference type="OrthoDB" id="2985542at2"/>
<name>A0A1H9YRM5_9FIRM</name>
<dbReference type="InterPro" id="IPR001460">
    <property type="entry name" value="PCN-bd_Tpept"/>
</dbReference>
<dbReference type="InterPro" id="IPR012338">
    <property type="entry name" value="Beta-lactam/transpept-like"/>
</dbReference>
<dbReference type="PANTHER" id="PTHR30627:SF24">
    <property type="entry name" value="PENICILLIN-BINDING PROTEIN 4B"/>
    <property type="match status" value="1"/>
</dbReference>
<feature type="transmembrane region" description="Helical" evidence="1">
    <location>
        <begin position="12"/>
        <end position="37"/>
    </location>
</feature>
<evidence type="ECO:0000259" key="2">
    <source>
        <dbReference type="Pfam" id="PF00905"/>
    </source>
</evidence>
<evidence type="ECO:0000313" key="4">
    <source>
        <dbReference type="Proteomes" id="UP000199568"/>
    </source>
</evidence>
<dbReference type="Pfam" id="PF00905">
    <property type="entry name" value="Transpeptidase"/>
    <property type="match status" value="1"/>
</dbReference>
<protein>
    <submittedName>
        <fullName evidence="3">Penicillin-binding protein 2</fullName>
    </submittedName>
</protein>
<dbReference type="AlphaFoldDB" id="A0A1H9YRM5"/>
<keyword evidence="1" id="KW-0812">Transmembrane</keyword>
<dbReference type="SUPFAM" id="SSF56519">
    <property type="entry name" value="Penicillin binding protein dimerisation domain"/>
    <property type="match status" value="1"/>
</dbReference>
<dbReference type="STRING" id="426128.SAMN05660297_00368"/>
<dbReference type="InterPro" id="IPR050515">
    <property type="entry name" value="Beta-lactam/transpept"/>
</dbReference>
<dbReference type="SUPFAM" id="SSF56601">
    <property type="entry name" value="beta-lactamase/transpeptidase-like"/>
    <property type="match status" value="1"/>
</dbReference>
<proteinExistence type="predicted"/>
<dbReference type="GO" id="GO:0071555">
    <property type="term" value="P:cell wall organization"/>
    <property type="evidence" value="ECO:0007669"/>
    <property type="project" value="TreeGrafter"/>
</dbReference>
<keyword evidence="1" id="KW-1133">Transmembrane helix</keyword>
<keyword evidence="4" id="KW-1185">Reference proteome</keyword>
<dbReference type="EMBL" id="FOHU01000001">
    <property type="protein sequence ID" value="SES71708.1"/>
    <property type="molecule type" value="Genomic_DNA"/>
</dbReference>
<dbReference type="RefSeq" id="WP_090438403.1">
    <property type="nucleotide sequence ID" value="NZ_FOHU01000001.1"/>
</dbReference>
<evidence type="ECO:0000313" key="3">
    <source>
        <dbReference type="EMBL" id="SES71708.1"/>
    </source>
</evidence>